<evidence type="ECO:0000313" key="4">
    <source>
        <dbReference type="Proteomes" id="UP000199079"/>
    </source>
</evidence>
<dbReference type="GeneID" id="43838229"/>
<proteinExistence type="predicted"/>
<dbReference type="AlphaFoldDB" id="A0A1H3DP22"/>
<feature type="transmembrane region" description="Helical" evidence="1">
    <location>
        <begin position="196"/>
        <end position="215"/>
    </location>
</feature>
<feature type="transmembrane region" description="Helical" evidence="1">
    <location>
        <begin position="276"/>
        <end position="301"/>
    </location>
</feature>
<keyword evidence="1" id="KW-0472">Membrane</keyword>
<feature type="domain" description="DUF112" evidence="2">
    <location>
        <begin position="18"/>
        <end position="401"/>
    </location>
</feature>
<dbReference type="PANTHER" id="PTHR42204">
    <property type="entry name" value="INTEGRAL MEMBRANE PROTEIN"/>
    <property type="match status" value="1"/>
</dbReference>
<evidence type="ECO:0000313" key="3">
    <source>
        <dbReference type="EMBL" id="SDX68145.1"/>
    </source>
</evidence>
<dbReference type="OrthoDB" id="53365at2157"/>
<evidence type="ECO:0000256" key="1">
    <source>
        <dbReference type="SAM" id="Phobius"/>
    </source>
</evidence>
<feature type="transmembrane region" description="Helical" evidence="1">
    <location>
        <begin position="165"/>
        <end position="184"/>
    </location>
</feature>
<feature type="transmembrane region" description="Helical" evidence="1">
    <location>
        <begin position="313"/>
        <end position="340"/>
    </location>
</feature>
<feature type="transmembrane region" description="Helical" evidence="1">
    <location>
        <begin position="360"/>
        <end position="389"/>
    </location>
</feature>
<dbReference type="Proteomes" id="UP000199079">
    <property type="component" value="Unassembled WGS sequence"/>
</dbReference>
<accession>A0A1H3DP22</accession>
<organism evidence="3 4">
    <name type="scientific">Halopenitus persicus</name>
    <dbReference type="NCBI Taxonomy" id="1048396"/>
    <lineage>
        <taxon>Archaea</taxon>
        <taxon>Methanobacteriati</taxon>
        <taxon>Methanobacteriota</taxon>
        <taxon>Stenosarchaea group</taxon>
        <taxon>Halobacteria</taxon>
        <taxon>Halobacteriales</taxon>
        <taxon>Haloferacaceae</taxon>
        <taxon>Halopenitus</taxon>
    </lineage>
</organism>
<feature type="transmembrane region" description="Helical" evidence="1">
    <location>
        <begin position="12"/>
        <end position="34"/>
    </location>
</feature>
<keyword evidence="1" id="KW-1133">Transmembrane helix</keyword>
<keyword evidence="1" id="KW-0812">Transmembrane</keyword>
<sequence length="412" mass="40870">MDPVLRPVVDPTFAVAALAFVAGGAALGTVSGLIPGLHANNFALVLAGAAPSIPADPLLVGCAMLGAGVVHTFLDVVPSLSLGVPDAAMAVASLPGHRLVIAGRGREALRLSAVGSGLAVLIAVPLAVPVTWVMVHAYPTIRANIGIVLAAVVGFLLVTESSRHAAVAGFGVFLASALLGSVTLDVDPNAPLSTGGMLAPLFTGLFGAPVLIDAIDGAGVPPQSDARIAMDRRPLGITAAAGSFAGAIVGYLPGVSAAIAATAATPLVPRSDADRGFVVATSGASTSNTVFALFALVALGVPRTGVMVAMEEVAVPFALPVLLAATALAAGIGFCVLLLVGDAYLRIVGRTDYTRLSLGVLVFLVGLSFLFAGVVGVGTLVVAAALGLVPPRVGTRRVHLMGVLIGPLLLGS</sequence>
<dbReference type="RefSeq" id="WP_021074228.1">
    <property type="nucleotide sequence ID" value="NZ_FNPC01000001.1"/>
</dbReference>
<dbReference type="EMBL" id="FNPC01000001">
    <property type="protein sequence ID" value="SDX68145.1"/>
    <property type="molecule type" value="Genomic_DNA"/>
</dbReference>
<keyword evidence="4" id="KW-1185">Reference proteome</keyword>
<protein>
    <submittedName>
        <fullName evidence="3">Putative membrane protein</fullName>
    </submittedName>
</protein>
<feature type="transmembrane region" description="Helical" evidence="1">
    <location>
        <begin position="113"/>
        <end position="135"/>
    </location>
</feature>
<dbReference type="Pfam" id="PF01970">
    <property type="entry name" value="TctA"/>
    <property type="match status" value="1"/>
</dbReference>
<evidence type="ECO:0000259" key="2">
    <source>
        <dbReference type="Pfam" id="PF01970"/>
    </source>
</evidence>
<feature type="transmembrane region" description="Helical" evidence="1">
    <location>
        <begin position="141"/>
        <end position="158"/>
    </location>
</feature>
<dbReference type="PANTHER" id="PTHR42204:SF1">
    <property type="entry name" value="INTEGRAL MEMBRANE PROTEIN"/>
    <property type="match status" value="1"/>
</dbReference>
<reference evidence="4" key="1">
    <citation type="submission" date="2016-10" db="EMBL/GenBank/DDBJ databases">
        <authorList>
            <person name="Varghese N."/>
            <person name="Submissions S."/>
        </authorList>
    </citation>
    <scope>NUCLEOTIDE SEQUENCE [LARGE SCALE GENOMIC DNA]</scope>
    <source>
        <strain evidence="4">DC30,IBRC 10041,KCTC 4046</strain>
    </source>
</reference>
<dbReference type="InterPro" id="IPR002823">
    <property type="entry name" value="DUF112_TM"/>
</dbReference>
<feature type="transmembrane region" description="Helical" evidence="1">
    <location>
        <begin position="235"/>
        <end position="264"/>
    </location>
</feature>
<name>A0A1H3DP22_9EURY</name>
<gene>
    <name evidence="3" type="ORF">SAMN05216564_10184</name>
</gene>